<dbReference type="EMBL" id="CAEZXY010000060">
    <property type="protein sequence ID" value="CAB4713352.1"/>
    <property type="molecule type" value="Genomic_DNA"/>
</dbReference>
<evidence type="ECO:0000313" key="1">
    <source>
        <dbReference type="EMBL" id="CAB4713352.1"/>
    </source>
</evidence>
<gene>
    <name evidence="1" type="ORF">UFOPK2624_01246</name>
</gene>
<organism evidence="1">
    <name type="scientific">freshwater metagenome</name>
    <dbReference type="NCBI Taxonomy" id="449393"/>
    <lineage>
        <taxon>unclassified sequences</taxon>
        <taxon>metagenomes</taxon>
        <taxon>ecological metagenomes</taxon>
    </lineage>
</organism>
<proteinExistence type="predicted"/>
<accession>A0A6J6QRK0</accession>
<name>A0A6J6QRK0_9ZZZZ</name>
<dbReference type="AlphaFoldDB" id="A0A6J6QRK0"/>
<sequence>MSVVVISNLDSIVTEPGTVGIFETSMIPFDAQGVDAAVIVSGRQVKIVPFAAAAVLVPVATVRSSIGAMSAGVFFEDEDFELQPATTTSPRASTTAPTFRMFLLTTGNPPVPSYLLTREESVAETKESSLVT</sequence>
<reference evidence="1" key="1">
    <citation type="submission" date="2020-05" db="EMBL/GenBank/DDBJ databases">
        <authorList>
            <person name="Chiriac C."/>
            <person name="Salcher M."/>
            <person name="Ghai R."/>
            <person name="Kavagutti S V."/>
        </authorList>
    </citation>
    <scope>NUCLEOTIDE SEQUENCE</scope>
</reference>
<protein>
    <submittedName>
        <fullName evidence="1">Unannotated protein</fullName>
    </submittedName>
</protein>